<proteinExistence type="inferred from homology"/>
<feature type="compositionally biased region" description="Basic and acidic residues" evidence="4">
    <location>
        <begin position="527"/>
        <end position="540"/>
    </location>
</feature>
<evidence type="ECO:0000256" key="2">
    <source>
        <dbReference type="ARBA" id="ARBA00022670"/>
    </source>
</evidence>
<feature type="compositionally biased region" description="Polar residues" evidence="4">
    <location>
        <begin position="795"/>
        <end position="807"/>
    </location>
</feature>
<comment type="caution">
    <text evidence="7">The sequence shown here is derived from an EMBL/GenBank/DDBJ whole genome shotgun (WGS) entry which is preliminary data.</text>
</comment>
<feature type="compositionally biased region" description="Polar residues" evidence="4">
    <location>
        <begin position="764"/>
        <end position="775"/>
    </location>
</feature>
<feature type="compositionally biased region" description="Basic and acidic residues" evidence="4">
    <location>
        <begin position="725"/>
        <end position="735"/>
    </location>
</feature>
<dbReference type="PROSITE" id="PS50878">
    <property type="entry name" value="RT_POL"/>
    <property type="match status" value="1"/>
</dbReference>
<feature type="domain" description="Reverse transcriptase" evidence="6">
    <location>
        <begin position="1422"/>
        <end position="1695"/>
    </location>
</feature>
<dbReference type="OrthoDB" id="8195432at2759"/>
<dbReference type="SUPFAM" id="SSF54001">
    <property type="entry name" value="Cysteine proteinases"/>
    <property type="match status" value="1"/>
</dbReference>
<name>A0A2G5S9D3_9PELO</name>
<evidence type="ECO:0000256" key="1">
    <source>
        <dbReference type="ARBA" id="ARBA00005234"/>
    </source>
</evidence>
<evidence type="ECO:0000313" key="8">
    <source>
        <dbReference type="Proteomes" id="UP000230233"/>
    </source>
</evidence>
<evidence type="ECO:0000259" key="5">
    <source>
        <dbReference type="PROSITE" id="PS50600"/>
    </source>
</evidence>
<feature type="region of interest" description="Disordered" evidence="4">
    <location>
        <begin position="355"/>
        <end position="505"/>
    </location>
</feature>
<feature type="compositionally biased region" description="Polar residues" evidence="4">
    <location>
        <begin position="839"/>
        <end position="865"/>
    </location>
</feature>
<keyword evidence="8" id="KW-1185">Reference proteome</keyword>
<keyword evidence="2" id="KW-0645">Protease</keyword>
<feature type="region of interest" description="Disordered" evidence="4">
    <location>
        <begin position="721"/>
        <end position="865"/>
    </location>
</feature>
<feature type="compositionally biased region" description="Basic and acidic residues" evidence="4">
    <location>
        <begin position="777"/>
        <end position="794"/>
    </location>
</feature>
<evidence type="ECO:0000313" key="7">
    <source>
        <dbReference type="EMBL" id="PIC11688.1"/>
    </source>
</evidence>
<feature type="domain" description="Ubiquitin-like protease family profile" evidence="5">
    <location>
        <begin position="938"/>
        <end position="1087"/>
    </location>
</feature>
<dbReference type="InterPro" id="IPR043128">
    <property type="entry name" value="Rev_trsase/Diguanyl_cyclase"/>
</dbReference>
<dbReference type="Proteomes" id="UP000230233">
    <property type="component" value="Unassembled WGS sequence"/>
</dbReference>
<dbReference type="STRING" id="1611254.A0A2G5S9D3"/>
<feature type="region of interest" description="Disordered" evidence="4">
    <location>
        <begin position="905"/>
        <end position="936"/>
    </location>
</feature>
<feature type="compositionally biased region" description="Basic and acidic residues" evidence="4">
    <location>
        <begin position="1296"/>
        <end position="1305"/>
    </location>
</feature>
<organism evidence="7 8">
    <name type="scientific">Caenorhabditis nigoni</name>
    <dbReference type="NCBI Taxonomy" id="1611254"/>
    <lineage>
        <taxon>Eukaryota</taxon>
        <taxon>Metazoa</taxon>
        <taxon>Ecdysozoa</taxon>
        <taxon>Nematoda</taxon>
        <taxon>Chromadorea</taxon>
        <taxon>Rhabditida</taxon>
        <taxon>Rhabditina</taxon>
        <taxon>Rhabditomorpha</taxon>
        <taxon>Rhabditoidea</taxon>
        <taxon>Rhabditidae</taxon>
        <taxon>Peloderinae</taxon>
        <taxon>Caenorhabditis</taxon>
    </lineage>
</organism>
<dbReference type="EMBL" id="PDUG01000054">
    <property type="protein sequence ID" value="PIC11688.1"/>
    <property type="molecule type" value="Genomic_DNA"/>
</dbReference>
<dbReference type="CDD" id="cd01650">
    <property type="entry name" value="RT_nLTR_like"/>
    <property type="match status" value="1"/>
</dbReference>
<dbReference type="SUPFAM" id="SSF56672">
    <property type="entry name" value="DNA/RNA polymerases"/>
    <property type="match status" value="1"/>
</dbReference>
<evidence type="ECO:0008006" key="9">
    <source>
        <dbReference type="Google" id="ProtNLM"/>
    </source>
</evidence>
<evidence type="ECO:0000259" key="6">
    <source>
        <dbReference type="PROSITE" id="PS50878"/>
    </source>
</evidence>
<feature type="compositionally biased region" description="Polar residues" evidence="4">
    <location>
        <begin position="86"/>
        <end position="99"/>
    </location>
</feature>
<evidence type="ECO:0000256" key="4">
    <source>
        <dbReference type="SAM" id="MobiDB-lite"/>
    </source>
</evidence>
<keyword evidence="3" id="KW-0378">Hydrolase</keyword>
<dbReference type="PANTHER" id="PTHR19446">
    <property type="entry name" value="REVERSE TRANSCRIPTASES"/>
    <property type="match status" value="1"/>
</dbReference>
<feature type="compositionally biased region" description="Low complexity" evidence="4">
    <location>
        <begin position="12"/>
        <end position="28"/>
    </location>
</feature>
<dbReference type="GO" id="GO:0006508">
    <property type="term" value="P:proteolysis"/>
    <property type="evidence" value="ECO:0007669"/>
    <property type="project" value="UniProtKB-KW"/>
</dbReference>
<accession>A0A2G5S9D3</accession>
<feature type="compositionally biased region" description="Basic residues" evidence="4">
    <location>
        <begin position="49"/>
        <end position="63"/>
    </location>
</feature>
<protein>
    <recommendedName>
        <fullName evidence="9">Reverse transcriptase domain-containing protein</fullName>
    </recommendedName>
</protein>
<feature type="compositionally biased region" description="Basic residues" evidence="4">
    <location>
        <begin position="1202"/>
        <end position="1212"/>
    </location>
</feature>
<feature type="region of interest" description="Disordered" evidence="4">
    <location>
        <begin position="1"/>
        <end position="159"/>
    </location>
</feature>
<feature type="region of interest" description="Disordered" evidence="4">
    <location>
        <begin position="523"/>
        <end position="548"/>
    </location>
</feature>
<dbReference type="InterPro" id="IPR000477">
    <property type="entry name" value="RT_dom"/>
</dbReference>
<dbReference type="Gene3D" id="3.30.70.270">
    <property type="match status" value="1"/>
</dbReference>
<feature type="compositionally biased region" description="Polar residues" evidence="4">
    <location>
        <begin position="460"/>
        <end position="469"/>
    </location>
</feature>
<dbReference type="PROSITE" id="PS50600">
    <property type="entry name" value="ULP_PROTEASE"/>
    <property type="match status" value="1"/>
</dbReference>
<reference evidence="8" key="1">
    <citation type="submission" date="2017-10" db="EMBL/GenBank/DDBJ databases">
        <title>Rapid genome shrinkage in a self-fertile nematode reveals novel sperm competition proteins.</title>
        <authorList>
            <person name="Yin D."/>
            <person name="Schwarz E.M."/>
            <person name="Thomas C.G."/>
            <person name="Felde R.L."/>
            <person name="Korf I.F."/>
            <person name="Cutter A.D."/>
            <person name="Schartner C.M."/>
            <person name="Ralston E.J."/>
            <person name="Meyer B.J."/>
            <person name="Haag E.S."/>
        </authorList>
    </citation>
    <scope>NUCLEOTIDE SEQUENCE [LARGE SCALE GENOMIC DNA]</scope>
    <source>
        <strain evidence="8">JU1422</strain>
    </source>
</reference>
<gene>
    <name evidence="7" type="ORF">B9Z55_028921</name>
</gene>
<dbReference type="InterPro" id="IPR038765">
    <property type="entry name" value="Papain-like_cys_pep_sf"/>
</dbReference>
<sequence length="2201" mass="245277">MSKARRQCYPDSAHGSSESSGTSRRVGSAPKGNSRHGASSHGKLATPAKRPKTARSSSKRVVRSKSGGTTAMRPAGNVLRKGPTKSMDSNKSMANQRPHNNGKRRKAPYVPRDAFHPRAIPERPNNIRAWPNPLSKEEAPHPRQKSSSSGYYEAPQHSRGASCICTGGESTYLYGRCEYPQILSCPHGGTVRSSAAHNRGASCICTGGESTYHYVRCEYPQILSCPHGGTVRSSATHNRGASCSCTGPTASMPRAFSEPLGGKPEVPRESTSLCGRCKYPQVCPNGGTAMSSVPCVVDALRGGGLSIYIGPSFARDPNISIHLNVDRPPPCSDADRTTQCVPWISWRPRAALNASPSLHEHSQTPVQGVAHREANPWPPSSERPQSYAEAVRSVRTDAGTKSSVQRASNEANRHRPQNGKASLQTKAPQKIKNPQNPWWKRKSEHKEAPIPNDKPCNVQKPDTNPQRIASPTPLAPKPPKNGLRSGPKKKDDKGWQVPKKKNTSKVIRVSPIRDPRLIAPATLRGGVEPKDGEVDMDKSGRFPRLAGGGDSVDSTKDIVLKKLDMKLTDDPETVICKMVHPSNDLFRCFADGCKASSEGGYGAEDLKYLTRHIKDAHGMKVQWAYTCGKCSESTKQFGVKATTWLKNHLQLRHGIHAEHRFKMGKGLKVTSAEILERAAPSLSNPRRLAKPMNMTERQMTPEKLEGMIQTRSVAKSLSVLKQSSKKVEDKKDEVPKQQPRIAGIFKPTARRSLANIVAPEKSLNDSTSGRPSIATNDLKDLSASERVKKVREMSSKQARLSIQSRLSLQPAKHRPSNSPESTMDPQSFPKGSEKKETTVIESSSDNETLTSTGYAPLTTANTSGSPAKVMVSDIADVSAEGKPSTVATPPRPPVRTVVSDFADVSAEGKPQSEASPPVTPDQSRPASSGSGDVDDHNKTFAIADWEPIPRKFNTWCLDHETTKEAWLGDETVKWYLEALCEHHAEYEVINPIWWEMYKHQGIMSIKQRLYSSKTNFFAICEKKHWVMLIFDSESIWFANSMAKVPTGLVAQFIRELNRNLKWFKTPVPSQKDAVNCGVHVCLVAKSIVTGTYWYDERDVASFRRSMKKMLVERGYELYSEPPEESKVQLKSDNAINISDDDEIKIIEKSPVRQDDTAHDTSSKESPHPEEPHTKLMELNISPPRATTPEAAKPAANQETPKPKPKAQKAKVKKVPEGKPDELVLKVRQWFESQYNEYVASGKSFQRLEWITNVLTASIQKAAAGDESMLEKISKRSPPPEVLEGEMSTQTERKKRPQGEKRESKATGEGSPMEMYWKNRAKTYNQIIGKESKQCEIPVDTLEKFFTQTTSVTNVPQDVLDKVTSRLPNITVGSWIEDPFTKEEVLAATKKTKDTAPGVDGLRYYHLSWFDPEGEALTRLYNECLVHQRIPSHWKEAETVLLYKGGDESKPENWRPISLMPTIYKLYSSLWNRRIRSIGGVMSKCQRGFQEREGCNESIGILRSAIDVAKGQRKHLSVAWLDLTNAFGSVPHELIEATLKAYGFPKMIVSIIRDMYNGATIRVKSKTDKTDQIAIKSGVKQGDPISPTLFNMCLENIIRKHLKESPGHRCLSTRIKILAFADDMAILADSKEQLQRELTAMDEDCTPLNLIFKPAKCASLIIESGNVKGHATIQLKGQAIRNLSHDDSYKYLGVKTGLESRVSEIDLIKSVITEVDKVNRSPLAPPQKLDCLKTFVLPKMTYMYGNSIPKLTELKAFANMVMRGVKIIHQIPVKGSPLEYVQLPIGKGGLGVACPRITAMTTFLVSTLKKLWSTDNYIRKLYREYLTEVVSCEIGKLKNDVTVADIVSFLSNEVPSKKQAFGFNCFHRIREVCRGLCQNKDSPLALIKLVVKDDNLALMVQATDKSKVKIFEESQVKRLQQLLKNEIVSAQLHRFLTEKKVKSEVVEVILQHPASNKFVRSGGKVSLASHRFVHRARLNLLSCNYNTYDKTVTKACRRCGYPTESQWHILQSCTYGLAKNITARHDAVLHKIKSLVESGDKKDWKMQIDQEIPGFTRLRPDIFLESPDKKTVLIADVACPYEHGKRAMEESWNTKVDKYEKGFQHLTDQGVEVTVLPIVIGSLGTWWSPTSESLLALGIPKSTIRNIIPELCSTVLEHSKNTYWNHIHGEKYNNIPIRYGYQKPTGHQWKKERTNSSKEATE</sequence>
<feature type="compositionally biased region" description="Polar residues" evidence="4">
    <location>
        <begin position="920"/>
        <end position="930"/>
    </location>
</feature>
<feature type="region of interest" description="Disordered" evidence="4">
    <location>
        <begin position="1140"/>
        <end position="1216"/>
    </location>
</feature>
<feature type="compositionally biased region" description="Polar residues" evidence="4">
    <location>
        <begin position="816"/>
        <end position="825"/>
    </location>
</feature>
<dbReference type="GO" id="GO:0008234">
    <property type="term" value="F:cysteine-type peptidase activity"/>
    <property type="evidence" value="ECO:0007669"/>
    <property type="project" value="InterPro"/>
</dbReference>
<dbReference type="Pfam" id="PF00078">
    <property type="entry name" value="RVT_1"/>
    <property type="match status" value="1"/>
</dbReference>
<feature type="compositionally biased region" description="Polar residues" evidence="4">
    <location>
        <begin position="399"/>
        <end position="410"/>
    </location>
</feature>
<comment type="similarity">
    <text evidence="1">Belongs to the peptidase C48 family.</text>
</comment>
<evidence type="ECO:0000256" key="3">
    <source>
        <dbReference type="ARBA" id="ARBA00022801"/>
    </source>
</evidence>
<feature type="compositionally biased region" description="Basic and acidic residues" evidence="4">
    <location>
        <begin position="1143"/>
        <end position="1175"/>
    </location>
</feature>
<feature type="region of interest" description="Disordered" evidence="4">
    <location>
        <begin position="1263"/>
        <end position="1311"/>
    </location>
</feature>
<dbReference type="InterPro" id="IPR043502">
    <property type="entry name" value="DNA/RNA_pol_sf"/>
</dbReference>
<dbReference type="Gene3D" id="3.40.395.10">
    <property type="entry name" value="Adenoviral Proteinase, Chain A"/>
    <property type="match status" value="1"/>
</dbReference>
<feature type="compositionally biased region" description="Polar residues" evidence="4">
    <location>
        <begin position="419"/>
        <end position="436"/>
    </location>
</feature>
<dbReference type="InterPro" id="IPR003653">
    <property type="entry name" value="Peptidase_C48_C"/>
</dbReference>